<dbReference type="GeneID" id="9521656"/>
<dbReference type="InterPro" id="IPR003033">
    <property type="entry name" value="SCP2_sterol-bd_dom"/>
</dbReference>
<dbReference type="HOGENOM" id="CLU_1189650_0_0_1"/>
<dbReference type="GO" id="GO:0005829">
    <property type="term" value="C:cytosol"/>
    <property type="evidence" value="ECO:0007669"/>
    <property type="project" value="TreeGrafter"/>
</dbReference>
<name>D4ATH9_ARTBC</name>
<dbReference type="InterPro" id="IPR036527">
    <property type="entry name" value="SCP2_sterol-bd_dom_sf"/>
</dbReference>
<dbReference type="AlphaFoldDB" id="D4ATH9"/>
<dbReference type="Proteomes" id="UP000008866">
    <property type="component" value="Unassembled WGS sequence"/>
</dbReference>
<dbReference type="PANTHER" id="PTHR10094">
    <property type="entry name" value="STEROL CARRIER PROTEIN 2 SCP-2 FAMILY PROTEIN"/>
    <property type="match status" value="1"/>
</dbReference>
<evidence type="ECO:0000313" key="2">
    <source>
        <dbReference type="EMBL" id="EFE33598.1"/>
    </source>
</evidence>
<dbReference type="PANTHER" id="PTHR10094:SF25">
    <property type="entry name" value="SCP2 STEROL-BINDING DOMAIN-CONTAINING PROTEIN 1"/>
    <property type="match status" value="1"/>
</dbReference>
<dbReference type="EMBL" id="ABSU01000009">
    <property type="protein sequence ID" value="EFE33598.1"/>
    <property type="molecule type" value="Genomic_DNA"/>
</dbReference>
<keyword evidence="3" id="KW-1185">Reference proteome</keyword>
<accession>D4ATH9</accession>
<evidence type="ECO:0000259" key="1">
    <source>
        <dbReference type="Pfam" id="PF02036"/>
    </source>
</evidence>
<gene>
    <name evidence="2" type="ORF">ARB_07543</name>
</gene>
<proteinExistence type="predicted"/>
<feature type="domain" description="SCP2" evidence="1">
    <location>
        <begin position="119"/>
        <end position="220"/>
    </location>
</feature>
<comment type="caution">
    <text evidence="2">The sequence shown here is derived from an EMBL/GenBank/DDBJ whole genome shotgun (WGS) entry which is preliminary data.</text>
</comment>
<dbReference type="RefSeq" id="XP_003014238.1">
    <property type="nucleotide sequence ID" value="XM_003014192.1"/>
</dbReference>
<protein>
    <recommendedName>
        <fullName evidence="1">SCP2 domain-containing protein</fullName>
    </recommendedName>
</protein>
<organism evidence="2 3">
    <name type="scientific">Arthroderma benhamiae (strain ATCC MYA-4681 / CBS 112371)</name>
    <name type="common">Trichophyton mentagrophytes</name>
    <dbReference type="NCBI Taxonomy" id="663331"/>
    <lineage>
        <taxon>Eukaryota</taxon>
        <taxon>Fungi</taxon>
        <taxon>Dikarya</taxon>
        <taxon>Ascomycota</taxon>
        <taxon>Pezizomycotina</taxon>
        <taxon>Eurotiomycetes</taxon>
        <taxon>Eurotiomycetidae</taxon>
        <taxon>Onygenales</taxon>
        <taxon>Arthrodermataceae</taxon>
        <taxon>Trichophyton</taxon>
    </lineage>
</organism>
<dbReference type="Pfam" id="PF02036">
    <property type="entry name" value="SCP2"/>
    <property type="match status" value="1"/>
</dbReference>
<dbReference type="STRING" id="663331.D4ATH9"/>
<dbReference type="eggNOG" id="KOG4170">
    <property type="taxonomic scope" value="Eukaryota"/>
</dbReference>
<dbReference type="KEGG" id="abe:ARB_07543"/>
<evidence type="ECO:0000313" key="3">
    <source>
        <dbReference type="Proteomes" id="UP000008866"/>
    </source>
</evidence>
<sequence length="233" mass="25268">MQNLSSHVCIFPRREDTNMRHGRDTKISRGRSTFTTFTCTRSPRAFCCYGENDGGPITIRCFLRLLFSPRLLSTPPTAPALDRTDTGLFYPKQHLPATAIMSVKIDSFPSSAAFDLINDTLKANPKEREAAIKAAQGIFAFTLTNEAGATESWYLDFKKDGVACKGAAPEGGKADVTLVLSEKDFAGLVAGTANAQRLFMGGKLKIRGNAMKAMKIEPILSKAKANTGVKAKL</sequence>
<reference evidence="3" key="1">
    <citation type="journal article" date="2011" name="Genome Biol.">
        <title>Comparative and functional genomics provide insights into the pathogenicity of dermatophytic fungi.</title>
        <authorList>
            <person name="Burmester A."/>
            <person name="Shelest E."/>
            <person name="Gloeckner G."/>
            <person name="Heddergott C."/>
            <person name="Schindler S."/>
            <person name="Staib P."/>
            <person name="Heidel A."/>
            <person name="Felder M."/>
            <person name="Petzold A."/>
            <person name="Szafranski K."/>
            <person name="Feuermann M."/>
            <person name="Pedruzzi I."/>
            <person name="Priebe S."/>
            <person name="Groth M."/>
            <person name="Winkler R."/>
            <person name="Li W."/>
            <person name="Kniemeyer O."/>
            <person name="Schroeckh V."/>
            <person name="Hertweck C."/>
            <person name="Hube B."/>
            <person name="White T.C."/>
            <person name="Platzer M."/>
            <person name="Guthke R."/>
            <person name="Heitman J."/>
            <person name="Woestemeyer J."/>
            <person name="Zipfel P.F."/>
            <person name="Monod M."/>
            <person name="Brakhage A.A."/>
        </authorList>
    </citation>
    <scope>NUCLEOTIDE SEQUENCE [LARGE SCALE GENOMIC DNA]</scope>
    <source>
        <strain evidence="3">ATCC MYA-4681 / CBS 112371</strain>
    </source>
</reference>
<dbReference type="SUPFAM" id="SSF55718">
    <property type="entry name" value="SCP-like"/>
    <property type="match status" value="1"/>
</dbReference>
<dbReference type="Gene3D" id="3.30.1050.10">
    <property type="entry name" value="SCP2 sterol-binding domain"/>
    <property type="match status" value="1"/>
</dbReference>